<evidence type="ECO:0000313" key="4">
    <source>
        <dbReference type="Proteomes" id="UP000322981"/>
    </source>
</evidence>
<comment type="caution">
    <text evidence="3">The sequence shown here is derived from an EMBL/GenBank/DDBJ whole genome shotgun (WGS) entry which is preliminary data.</text>
</comment>
<evidence type="ECO:0000256" key="1">
    <source>
        <dbReference type="SAM" id="MobiDB-lite"/>
    </source>
</evidence>
<organism evidence="3 4">
    <name type="scientific">Thiohalocapsa marina</name>
    <dbReference type="NCBI Taxonomy" id="424902"/>
    <lineage>
        <taxon>Bacteria</taxon>
        <taxon>Pseudomonadati</taxon>
        <taxon>Pseudomonadota</taxon>
        <taxon>Gammaproteobacteria</taxon>
        <taxon>Chromatiales</taxon>
        <taxon>Chromatiaceae</taxon>
        <taxon>Thiohalocapsa</taxon>
    </lineage>
</organism>
<dbReference type="OrthoDB" id="6195606at2"/>
<protein>
    <submittedName>
        <fullName evidence="3">5-bromo-4-chloroindolyl phosphate hydrolase</fullName>
    </submittedName>
</protein>
<name>A0A5M8FIB2_9GAMM</name>
<keyword evidence="2" id="KW-1133">Transmembrane helix</keyword>
<proteinExistence type="predicted"/>
<accession>A0A5M8FIB2</accession>
<dbReference type="Proteomes" id="UP000322981">
    <property type="component" value="Unassembled WGS sequence"/>
</dbReference>
<keyword evidence="4" id="KW-1185">Reference proteome</keyword>
<dbReference type="EMBL" id="VWXX01000017">
    <property type="protein sequence ID" value="KAA6184648.1"/>
    <property type="molecule type" value="Genomic_DNA"/>
</dbReference>
<keyword evidence="2" id="KW-0472">Membrane</keyword>
<dbReference type="AlphaFoldDB" id="A0A5M8FIB2"/>
<dbReference type="InterPro" id="IPR018770">
    <property type="entry name" value="ChloroindolylP_hydrolase"/>
</dbReference>
<feature type="region of interest" description="Disordered" evidence="1">
    <location>
        <begin position="1"/>
        <end position="44"/>
    </location>
</feature>
<dbReference type="Pfam" id="PF10112">
    <property type="entry name" value="Halogen_Hydrol"/>
    <property type="match status" value="1"/>
</dbReference>
<feature type="transmembrane region" description="Helical" evidence="2">
    <location>
        <begin position="56"/>
        <end position="73"/>
    </location>
</feature>
<evidence type="ECO:0000313" key="3">
    <source>
        <dbReference type="EMBL" id="KAA6184648.1"/>
    </source>
</evidence>
<keyword evidence="2" id="KW-0812">Transmembrane</keyword>
<dbReference type="GO" id="GO:0016787">
    <property type="term" value="F:hydrolase activity"/>
    <property type="evidence" value="ECO:0007669"/>
    <property type="project" value="UniProtKB-KW"/>
</dbReference>
<keyword evidence="3" id="KW-0378">Hydrolase</keyword>
<gene>
    <name evidence="3" type="ORF">F2Q65_11560</name>
</gene>
<feature type="transmembrane region" description="Helical" evidence="2">
    <location>
        <begin position="85"/>
        <end position="102"/>
    </location>
</feature>
<feature type="transmembrane region" description="Helical" evidence="2">
    <location>
        <begin position="123"/>
        <end position="141"/>
    </location>
</feature>
<evidence type="ECO:0000256" key="2">
    <source>
        <dbReference type="SAM" id="Phobius"/>
    </source>
</evidence>
<reference evidence="3 4" key="1">
    <citation type="submission" date="2019-09" db="EMBL/GenBank/DDBJ databases">
        <title>Whole-genome sequence of the purple sulfur bacterium Thiohalocapsa marina DSM 19078.</title>
        <authorList>
            <person name="Kyndt J.A."/>
            <person name="Meyer T.E."/>
        </authorList>
    </citation>
    <scope>NUCLEOTIDE SEQUENCE [LARGE SCALE GENOMIC DNA]</scope>
    <source>
        <strain evidence="3 4">DSM 19078</strain>
    </source>
</reference>
<sequence length="315" mass="34147">MDLKLDLPPDTSPDASPNAHPHAPANPAPNGPQGQIGQLVPPPWQTAHQRKGYRPVLLWVLSAPLVPAAVFALGSGHLQGFLGDALGWALVAMAAVLTRLGFADAASGRERRFSRRWRLPLRNLAAVALGLGTLTVALFGVGHGLGIGIAFGALAVLGYHLAYGLEPVVAGARLGGDDMLSRQVAEALAEAEKRLINLERAAGALSNPELRLRLSRIAHEGRGMLEQIAERPSDLRRARRFLTVFLEGAEQVSDGYVRSHHHAGSDELEQNFRTVLISIEDQLIRQRARLREADVLDLDVQIEVLKKQLEQEGIR</sequence>